<evidence type="ECO:0000313" key="3">
    <source>
        <dbReference type="EMBL" id="MFC6208313.1"/>
    </source>
</evidence>
<dbReference type="SUPFAM" id="SSF47413">
    <property type="entry name" value="lambda repressor-like DNA-binding domains"/>
    <property type="match status" value="1"/>
</dbReference>
<dbReference type="InterPro" id="IPR010359">
    <property type="entry name" value="IrrE_HExxH"/>
</dbReference>
<reference evidence="4" key="1">
    <citation type="journal article" date="2019" name="Int. J. Syst. Evol. Microbiol.">
        <title>The Global Catalogue of Microorganisms (GCM) 10K type strain sequencing project: providing services to taxonomists for standard genome sequencing and annotation.</title>
        <authorList>
            <consortium name="The Broad Institute Genomics Platform"/>
            <consortium name="The Broad Institute Genome Sequencing Center for Infectious Disease"/>
            <person name="Wu L."/>
            <person name="Ma J."/>
        </authorList>
    </citation>
    <scope>NUCLEOTIDE SEQUENCE [LARGE SCALE GENOMIC DNA]</scope>
    <source>
        <strain evidence="4">CCM 8905</strain>
    </source>
</reference>
<gene>
    <name evidence="3" type="ORF">ACFP1G_12700</name>
</gene>
<dbReference type="SMART" id="SM00530">
    <property type="entry name" value="HTH_XRE"/>
    <property type="match status" value="1"/>
</dbReference>
<dbReference type="Gene3D" id="1.10.10.2910">
    <property type="match status" value="1"/>
</dbReference>
<dbReference type="InterPro" id="IPR010982">
    <property type="entry name" value="Lambda_DNA-bd_dom_sf"/>
</dbReference>
<proteinExistence type="inferred from homology"/>
<comment type="caution">
    <text evidence="3">The sequence shown here is derived from an EMBL/GenBank/DDBJ whole genome shotgun (WGS) entry which is preliminary data.</text>
</comment>
<protein>
    <submittedName>
        <fullName evidence="3">XRE family transcriptional regulator</fullName>
    </submittedName>
</protein>
<evidence type="ECO:0000259" key="2">
    <source>
        <dbReference type="PROSITE" id="PS50943"/>
    </source>
</evidence>
<dbReference type="RefSeq" id="WP_125692940.1">
    <property type="nucleotide sequence ID" value="NZ_JBHSSK010000044.1"/>
</dbReference>
<feature type="domain" description="HTH cro/C1-type" evidence="2">
    <location>
        <begin position="11"/>
        <end position="65"/>
    </location>
</feature>
<comment type="similarity">
    <text evidence="1">Belongs to the short-chain fatty acyl-CoA assimilation regulator (ScfR) family.</text>
</comment>
<dbReference type="InterPro" id="IPR001387">
    <property type="entry name" value="Cro/C1-type_HTH"/>
</dbReference>
<dbReference type="Gene3D" id="1.10.260.40">
    <property type="entry name" value="lambda repressor-like DNA-binding domains"/>
    <property type="match status" value="1"/>
</dbReference>
<evidence type="ECO:0000256" key="1">
    <source>
        <dbReference type="ARBA" id="ARBA00007227"/>
    </source>
</evidence>
<name>A0ABW1SW12_9LACO</name>
<keyword evidence="4" id="KW-1185">Reference proteome</keyword>
<evidence type="ECO:0000313" key="4">
    <source>
        <dbReference type="Proteomes" id="UP001596254"/>
    </source>
</evidence>
<dbReference type="PANTHER" id="PTHR43236">
    <property type="entry name" value="ANTITOXIN HIGA1"/>
    <property type="match status" value="1"/>
</dbReference>
<dbReference type="EMBL" id="JBHSSK010000044">
    <property type="protein sequence ID" value="MFC6208313.1"/>
    <property type="molecule type" value="Genomic_DNA"/>
</dbReference>
<dbReference type="InterPro" id="IPR052345">
    <property type="entry name" value="Rad_response_metalloprotease"/>
</dbReference>
<sequence length="374" mass="42964">MENTRFNPVQLRRARIARGKTMTVLAKETGISRQMISNYELGKTIPSGNYLVKLISNLNFPKSYFSSGQASNLHGATFFRSQSAATKRARDMQSVRLSFQNDIYSVLSRYVNFPKVDIPEPLDMNVREMTDEIVKSMAMQIRERWGLGTSTPVDDVIRTAEVHGIIVVKTNMTNDKLDAVSEVIGGRPFIMLTDNGESSVRRRFNVAHELGHLVLHAGVESIHDFTTQQLKNTIERQANLFASTFLMPDEAFTESLLSTSLEYYVKMKKYWKTSIQSMVYKTYQLHLINDDQKLYLNKRISWNKWRRVEPLDDMLKVEEPTLFQKVFRMIVDNGIMSEADLLSELKLPFDELECSLGIKLNNKMAVSEPKLRLL</sequence>
<dbReference type="Pfam" id="PF06114">
    <property type="entry name" value="Peptidase_M78"/>
    <property type="match status" value="1"/>
</dbReference>
<dbReference type="PROSITE" id="PS50943">
    <property type="entry name" value="HTH_CROC1"/>
    <property type="match status" value="1"/>
</dbReference>
<dbReference type="PANTHER" id="PTHR43236:SF1">
    <property type="entry name" value="BLL7220 PROTEIN"/>
    <property type="match status" value="1"/>
</dbReference>
<accession>A0ABW1SW12</accession>
<dbReference type="CDD" id="cd00093">
    <property type="entry name" value="HTH_XRE"/>
    <property type="match status" value="1"/>
</dbReference>
<dbReference type="Proteomes" id="UP001596254">
    <property type="component" value="Unassembled WGS sequence"/>
</dbReference>
<dbReference type="Pfam" id="PF01381">
    <property type="entry name" value="HTH_3"/>
    <property type="match status" value="1"/>
</dbReference>
<organism evidence="3 4">
    <name type="scientific">Levilactobacillus tongjiangensis</name>
    <dbReference type="NCBI Taxonomy" id="2486023"/>
    <lineage>
        <taxon>Bacteria</taxon>
        <taxon>Bacillati</taxon>
        <taxon>Bacillota</taxon>
        <taxon>Bacilli</taxon>
        <taxon>Lactobacillales</taxon>
        <taxon>Lactobacillaceae</taxon>
        <taxon>Levilactobacillus</taxon>
    </lineage>
</organism>